<evidence type="ECO:0000313" key="12">
    <source>
        <dbReference type="Proteomes" id="UP000014978"/>
    </source>
</evidence>
<keyword evidence="6" id="KW-0904">Protein phosphatase</keyword>
<dbReference type="GO" id="GO:0051301">
    <property type="term" value="P:cell division"/>
    <property type="evidence" value="ECO:0007669"/>
    <property type="project" value="UniProtKB-KW"/>
</dbReference>
<dbReference type="Proteomes" id="UP000014978">
    <property type="component" value="Unassembled WGS sequence"/>
</dbReference>
<dbReference type="HOGENOM" id="CLU_014464_2_0_1"/>
<evidence type="ECO:0000256" key="7">
    <source>
        <dbReference type="ARBA" id="ARBA00023306"/>
    </source>
</evidence>
<dbReference type="STRING" id="1358809.S7W837"/>
<dbReference type="EMBL" id="ATCN01000450">
    <property type="protein sequence ID" value="EPR78996.1"/>
    <property type="molecule type" value="Genomic_DNA"/>
</dbReference>
<gene>
    <name evidence="11" type="ORF">SLOPH_1555</name>
</gene>
<dbReference type="InterPro" id="IPR001763">
    <property type="entry name" value="Rhodanese-like_dom"/>
</dbReference>
<feature type="domain" description="Rhodanese" evidence="10">
    <location>
        <begin position="181"/>
        <end position="277"/>
    </location>
</feature>
<dbReference type="Gene3D" id="3.40.250.10">
    <property type="entry name" value="Rhodanese-like domain"/>
    <property type="match status" value="1"/>
</dbReference>
<dbReference type="InterPro" id="IPR036873">
    <property type="entry name" value="Rhodanese-like_dom_sf"/>
</dbReference>
<dbReference type="InterPro" id="IPR000751">
    <property type="entry name" value="MPI_Phosphatase"/>
</dbReference>
<name>S7W837_SPRLO</name>
<dbReference type="GO" id="GO:0005737">
    <property type="term" value="C:cytoplasm"/>
    <property type="evidence" value="ECO:0007669"/>
    <property type="project" value="TreeGrafter"/>
</dbReference>
<dbReference type="PANTHER" id="PTHR10828:SF17">
    <property type="entry name" value="PROTEIN-TYROSINE-PHOSPHATASE"/>
    <property type="match status" value="1"/>
</dbReference>
<comment type="caution">
    <text evidence="11">The sequence shown here is derived from an EMBL/GenBank/DDBJ whole genome shotgun (WGS) entry which is preliminary data.</text>
</comment>
<dbReference type="PRINTS" id="PR00716">
    <property type="entry name" value="MPIPHPHTASE"/>
</dbReference>
<dbReference type="EC" id="3.1.3.48" evidence="2"/>
<sequence length="284" mass="33490">MMNDFSSLEYNKSDNLDSFTFDLSSENINMSSLLSSSIENRKKRKNNISENINKENISEQSTMHFKKTKIASKFILTENNPNVLDLAIKKFCDEDIEPNNEILDSKPFNISFSQDHFSMSNKKTKIFSLPTNRKYLIDFWNDFDNGEITSLPTIGKGKSDSTQRITPITLNNILKRKYDIKYVIIDCRFQYEYEGGHIKKAINIDKHLNLDFLFKKYPHHIIIFYCEFSSIRAPRMAKILRTLDRERNNYPSLTFPEIYILDGGYKNFFKEYSIHCDPMMYTRM</sequence>
<dbReference type="SMART" id="SM00450">
    <property type="entry name" value="RHOD"/>
    <property type="match status" value="1"/>
</dbReference>
<keyword evidence="7" id="KW-0131">Cell cycle</keyword>
<keyword evidence="4" id="KW-0498">Mitosis</keyword>
<dbReference type="GO" id="GO:0010971">
    <property type="term" value="P:positive regulation of G2/M transition of mitotic cell cycle"/>
    <property type="evidence" value="ECO:0007669"/>
    <property type="project" value="TreeGrafter"/>
</dbReference>
<dbReference type="FunFam" id="3.40.250.10:FF:000021">
    <property type="entry name" value="M-phase inducer phosphatase cdc-25.2"/>
    <property type="match status" value="1"/>
</dbReference>
<evidence type="ECO:0000256" key="9">
    <source>
        <dbReference type="ARBA" id="ARBA00067190"/>
    </source>
</evidence>
<evidence type="ECO:0000256" key="6">
    <source>
        <dbReference type="ARBA" id="ARBA00022912"/>
    </source>
</evidence>
<keyword evidence="12" id="KW-1185">Reference proteome</keyword>
<evidence type="ECO:0000256" key="5">
    <source>
        <dbReference type="ARBA" id="ARBA00022801"/>
    </source>
</evidence>
<dbReference type="GO" id="GO:0000086">
    <property type="term" value="P:G2/M transition of mitotic cell cycle"/>
    <property type="evidence" value="ECO:0007669"/>
    <property type="project" value="TreeGrafter"/>
</dbReference>
<dbReference type="AlphaFoldDB" id="S7W837"/>
<evidence type="ECO:0000256" key="3">
    <source>
        <dbReference type="ARBA" id="ARBA00022618"/>
    </source>
</evidence>
<comment type="similarity">
    <text evidence="1">Belongs to the MPI phosphatase family.</text>
</comment>
<dbReference type="GO" id="GO:0005634">
    <property type="term" value="C:nucleus"/>
    <property type="evidence" value="ECO:0007669"/>
    <property type="project" value="TreeGrafter"/>
</dbReference>
<evidence type="ECO:0000259" key="10">
    <source>
        <dbReference type="PROSITE" id="PS50206"/>
    </source>
</evidence>
<dbReference type="PANTHER" id="PTHR10828">
    <property type="entry name" value="M-PHASE INDUCER PHOSPHATASE DUAL SPECIFICITY PHOSPHATASE CDC25"/>
    <property type="match status" value="1"/>
</dbReference>
<dbReference type="Pfam" id="PF00581">
    <property type="entry name" value="Rhodanese"/>
    <property type="match status" value="1"/>
</dbReference>
<accession>S7W837</accession>
<evidence type="ECO:0000256" key="1">
    <source>
        <dbReference type="ARBA" id="ARBA00011065"/>
    </source>
</evidence>
<keyword evidence="5" id="KW-0378">Hydrolase</keyword>
<dbReference type="VEuPathDB" id="MicrosporidiaDB:SLOPH_1555"/>
<comment type="catalytic activity">
    <reaction evidence="8">
        <text>O-phospho-L-tyrosyl-[protein] + H2O = L-tyrosyl-[protein] + phosphate</text>
        <dbReference type="Rhea" id="RHEA:10684"/>
        <dbReference type="Rhea" id="RHEA-COMP:10136"/>
        <dbReference type="Rhea" id="RHEA-COMP:20101"/>
        <dbReference type="ChEBI" id="CHEBI:15377"/>
        <dbReference type="ChEBI" id="CHEBI:43474"/>
        <dbReference type="ChEBI" id="CHEBI:46858"/>
        <dbReference type="ChEBI" id="CHEBI:61978"/>
        <dbReference type="EC" id="3.1.3.48"/>
    </reaction>
</comment>
<keyword evidence="3" id="KW-0132">Cell division</keyword>
<evidence type="ECO:0000256" key="8">
    <source>
        <dbReference type="ARBA" id="ARBA00051722"/>
    </source>
</evidence>
<evidence type="ECO:0000313" key="11">
    <source>
        <dbReference type="EMBL" id="EPR78996.1"/>
    </source>
</evidence>
<proteinExistence type="inferred from homology"/>
<dbReference type="InParanoid" id="S7W837"/>
<dbReference type="OrthoDB" id="26523at2759"/>
<reference evidence="12" key="1">
    <citation type="journal article" date="2013" name="PLoS Genet.">
        <title>The genome of Spraguea lophii and the basis of host-microsporidian interactions.</title>
        <authorList>
            <person name="Campbell S.E."/>
            <person name="Williams T.A."/>
            <person name="Yousuf A."/>
            <person name="Soanes D.M."/>
            <person name="Paszkiewicz K.H."/>
            <person name="Williams B.A.P."/>
        </authorList>
    </citation>
    <scope>NUCLEOTIDE SEQUENCE [LARGE SCALE GENOMIC DNA]</scope>
    <source>
        <strain evidence="12">42_110</strain>
    </source>
</reference>
<organism evidence="11 12">
    <name type="scientific">Spraguea lophii (strain 42_110)</name>
    <name type="common">Microsporidian parasite</name>
    <dbReference type="NCBI Taxonomy" id="1358809"/>
    <lineage>
        <taxon>Eukaryota</taxon>
        <taxon>Fungi</taxon>
        <taxon>Fungi incertae sedis</taxon>
        <taxon>Microsporidia</taxon>
        <taxon>Spragueidae</taxon>
        <taxon>Spraguea</taxon>
    </lineage>
</organism>
<evidence type="ECO:0000256" key="4">
    <source>
        <dbReference type="ARBA" id="ARBA00022776"/>
    </source>
</evidence>
<protein>
    <recommendedName>
        <fullName evidence="9">M-phase inducer phosphatase</fullName>
        <ecNumber evidence="2">3.1.3.48</ecNumber>
    </recommendedName>
</protein>
<dbReference type="PROSITE" id="PS50206">
    <property type="entry name" value="RHODANESE_3"/>
    <property type="match status" value="1"/>
</dbReference>
<dbReference type="SUPFAM" id="SSF52821">
    <property type="entry name" value="Rhodanese/Cell cycle control phosphatase"/>
    <property type="match status" value="1"/>
</dbReference>
<dbReference type="GO" id="GO:0110032">
    <property type="term" value="P:positive regulation of G2/MI transition of meiotic cell cycle"/>
    <property type="evidence" value="ECO:0007669"/>
    <property type="project" value="TreeGrafter"/>
</dbReference>
<evidence type="ECO:0000256" key="2">
    <source>
        <dbReference type="ARBA" id="ARBA00013064"/>
    </source>
</evidence>
<dbReference type="GO" id="GO:0004725">
    <property type="term" value="F:protein tyrosine phosphatase activity"/>
    <property type="evidence" value="ECO:0007669"/>
    <property type="project" value="UniProtKB-EC"/>
</dbReference>